<dbReference type="PROSITE" id="PS00360">
    <property type="entry name" value="RIBOSOMAL_S9"/>
    <property type="match status" value="1"/>
</dbReference>
<dbReference type="InterPro" id="IPR020574">
    <property type="entry name" value="Ribosomal_uS9_CS"/>
</dbReference>
<name>A0A0G4ANE5_9ROSI</name>
<evidence type="ECO:0000313" key="6">
    <source>
        <dbReference type="EMBL" id="AKM76754.1"/>
    </source>
</evidence>
<dbReference type="SUPFAM" id="SSF54211">
    <property type="entry name" value="Ribosomal protein S5 domain 2-like"/>
    <property type="match status" value="1"/>
</dbReference>
<feature type="compositionally biased region" description="Acidic residues" evidence="5">
    <location>
        <begin position="93"/>
        <end position="102"/>
    </location>
</feature>
<sequence>MFSRFIPKPSHFRLLAFVSSKQRSCPHSPLDPSFTSQIRPFSSNGKNNRGNGKDAPFSDFWDNSEENNVKFAPLFTEESKSLSGISGARSGANEDDSWMNEDDEGENVDVFEVGNEGLRVESGSRAGQEWETADGFKDWSVAEEENADQFGLEGSKEKMGSDDVGEIETKSQITIEYEALEREEKELTAVVKGPNRAFGDLIAASGITDEMLDNLICLKDFEGVKGLPPLREIEDMRLEKSGRKSPRYAMEQQKQEDLAKSRVRLVDENGRAYGTGRRKCSIARVWVMPGDGKFFINDKEFDAYFPMLDHRAALLRPFSETKTMGLWDVKCTVQGGGTSGQVGAIQLGISRALQNWEPGFRTVLRDGGYLTRDPRVVERKKPGKAKARKSFQWVKR</sequence>
<dbReference type="AlphaFoldDB" id="A0A0G4ANE5"/>
<organism evidence="6">
    <name type="scientific">Geranium incanum</name>
    <dbReference type="NCBI Taxonomy" id="1158081"/>
    <lineage>
        <taxon>Eukaryota</taxon>
        <taxon>Viridiplantae</taxon>
        <taxon>Streptophyta</taxon>
        <taxon>Embryophyta</taxon>
        <taxon>Tracheophyta</taxon>
        <taxon>Spermatophyta</taxon>
        <taxon>Magnoliopsida</taxon>
        <taxon>eudicotyledons</taxon>
        <taxon>Gunneridae</taxon>
        <taxon>Pentapetalae</taxon>
        <taxon>rosids</taxon>
        <taxon>malvids</taxon>
        <taxon>Geraniales</taxon>
        <taxon>Geraniaceae</taxon>
        <taxon>Geranium</taxon>
    </lineage>
</organism>
<reference evidence="6" key="1">
    <citation type="submission" date="2014-09" db="EMBL/GenBank/DDBJ databases">
        <title>Coevolution between plastid and nuclear genomes in Geraniaceae.</title>
        <authorList>
            <person name="Zhang J."/>
            <person name="Ruhlman T.A."/>
            <person name="Sabir J."/>
            <person name="Blazier J.C."/>
            <person name="Jansen R.K."/>
        </authorList>
    </citation>
    <scope>NUCLEOTIDE SEQUENCE</scope>
</reference>
<accession>A0A0G4ANE5</accession>
<evidence type="ECO:0000256" key="4">
    <source>
        <dbReference type="RuleBase" id="RU003815"/>
    </source>
</evidence>
<feature type="region of interest" description="Disordered" evidence="5">
    <location>
        <begin position="24"/>
        <end position="60"/>
    </location>
</feature>
<evidence type="ECO:0000256" key="5">
    <source>
        <dbReference type="SAM" id="MobiDB-lite"/>
    </source>
</evidence>
<dbReference type="GO" id="GO:0006412">
    <property type="term" value="P:translation"/>
    <property type="evidence" value="ECO:0007669"/>
    <property type="project" value="InterPro"/>
</dbReference>
<dbReference type="PANTHER" id="PTHR21569:SF1">
    <property type="entry name" value="SMALL RIBOSOMAL SUBUNIT PROTEIN US9M"/>
    <property type="match status" value="1"/>
</dbReference>
<dbReference type="InterPro" id="IPR020568">
    <property type="entry name" value="Ribosomal_Su5_D2-typ_SF"/>
</dbReference>
<evidence type="ECO:0000256" key="3">
    <source>
        <dbReference type="ARBA" id="ARBA00023274"/>
    </source>
</evidence>
<feature type="compositionally biased region" description="Polar residues" evidence="5">
    <location>
        <begin position="33"/>
        <end position="43"/>
    </location>
</feature>
<keyword evidence="2 4" id="KW-0689">Ribosomal protein</keyword>
<dbReference type="FunFam" id="3.30.230.10:FF:000034">
    <property type="entry name" value="30S ribosomal protein S9"/>
    <property type="match status" value="1"/>
</dbReference>
<dbReference type="NCBIfam" id="NF001099">
    <property type="entry name" value="PRK00132.1"/>
    <property type="match status" value="1"/>
</dbReference>
<dbReference type="PANTHER" id="PTHR21569">
    <property type="entry name" value="RIBOSOMAL PROTEIN S9"/>
    <property type="match status" value="1"/>
</dbReference>
<evidence type="ECO:0000256" key="1">
    <source>
        <dbReference type="ARBA" id="ARBA00005251"/>
    </source>
</evidence>
<dbReference type="InterPro" id="IPR000754">
    <property type="entry name" value="Ribosomal_uS9"/>
</dbReference>
<proteinExistence type="evidence at transcript level"/>
<feature type="region of interest" description="Disordered" evidence="5">
    <location>
        <begin position="83"/>
        <end position="102"/>
    </location>
</feature>
<dbReference type="GO" id="GO:0003735">
    <property type="term" value="F:structural constituent of ribosome"/>
    <property type="evidence" value="ECO:0007669"/>
    <property type="project" value="InterPro"/>
</dbReference>
<dbReference type="EMBL" id="KM461511">
    <property type="protein sequence ID" value="AKM76754.1"/>
    <property type="molecule type" value="mRNA"/>
</dbReference>
<dbReference type="InterPro" id="IPR023035">
    <property type="entry name" value="Ribosomal_uS9_bac/plastid"/>
</dbReference>
<dbReference type="Gene3D" id="3.30.230.10">
    <property type="match status" value="1"/>
</dbReference>
<evidence type="ECO:0000256" key="2">
    <source>
        <dbReference type="ARBA" id="ARBA00022980"/>
    </source>
</evidence>
<dbReference type="HAMAP" id="MF_00532_B">
    <property type="entry name" value="Ribosomal_uS9_B"/>
    <property type="match status" value="1"/>
</dbReference>
<dbReference type="GO" id="GO:0022627">
    <property type="term" value="C:cytosolic small ribosomal subunit"/>
    <property type="evidence" value="ECO:0007669"/>
    <property type="project" value="TreeGrafter"/>
</dbReference>
<comment type="similarity">
    <text evidence="1 4">Belongs to the universal ribosomal protein uS9 family.</text>
</comment>
<dbReference type="InterPro" id="IPR014721">
    <property type="entry name" value="Ribsml_uS5_D2-typ_fold_subgr"/>
</dbReference>
<dbReference type="GO" id="GO:0003723">
    <property type="term" value="F:RNA binding"/>
    <property type="evidence" value="ECO:0007669"/>
    <property type="project" value="TreeGrafter"/>
</dbReference>
<keyword evidence="3 4" id="KW-0687">Ribonucleoprotein</keyword>
<dbReference type="Pfam" id="PF00380">
    <property type="entry name" value="Ribosomal_S9"/>
    <property type="match status" value="1"/>
</dbReference>
<protein>
    <submittedName>
        <fullName evidence="6">Ribosomal protein S5 domain 2-like superfamily protein</fullName>
    </submittedName>
</protein>